<dbReference type="EMBL" id="LSTU01000045">
    <property type="protein sequence ID" value="OAH47646.1"/>
    <property type="molecule type" value="Genomic_DNA"/>
</dbReference>
<dbReference type="PIRSF" id="PIRSF005962">
    <property type="entry name" value="Pept_M20D_amidohydro"/>
    <property type="match status" value="1"/>
</dbReference>
<gene>
    <name evidence="5" type="ORF">AYJ70_15320</name>
    <name evidence="4" type="ORF">F9Z43_18665</name>
</gene>
<protein>
    <submittedName>
        <fullName evidence="4">Amidohydrolase</fullName>
    </submittedName>
</protein>
<dbReference type="Pfam" id="PF07687">
    <property type="entry name" value="M20_dimer"/>
    <property type="match status" value="1"/>
</dbReference>
<reference evidence="6" key="1">
    <citation type="submission" date="2016-02" db="EMBL/GenBank/DDBJ databases">
        <title>Dietzia cinnamea strain CD11_5 genome sequencing and assembly.</title>
        <authorList>
            <person name="Kaur G."/>
            <person name="Nair G.R."/>
            <person name="Mayilraj S."/>
        </authorList>
    </citation>
    <scope>NUCLEOTIDE SEQUENCE [LARGE SCALE GENOMIC DNA]</scope>
    <source>
        <strain evidence="6">CD10_2</strain>
    </source>
</reference>
<dbReference type="InterPro" id="IPR017439">
    <property type="entry name" value="Amidohydrolase"/>
</dbReference>
<feature type="binding site" evidence="2">
    <location>
        <position position="163"/>
    </location>
    <ligand>
        <name>Mn(2+)</name>
        <dbReference type="ChEBI" id="CHEBI:29035"/>
        <label>2</label>
    </ligand>
</feature>
<keyword evidence="1 4" id="KW-0378">Hydrolase</keyword>
<dbReference type="GO" id="GO:0046872">
    <property type="term" value="F:metal ion binding"/>
    <property type="evidence" value="ECO:0007669"/>
    <property type="project" value="UniProtKB-KW"/>
</dbReference>
<dbReference type="GeneID" id="49869496"/>
<dbReference type="EMBL" id="WEIK01000017">
    <property type="protein sequence ID" value="MVF51292.1"/>
    <property type="molecule type" value="Genomic_DNA"/>
</dbReference>
<dbReference type="Proteomes" id="UP000077242">
    <property type="component" value="Unassembled WGS sequence"/>
</dbReference>
<dbReference type="PANTHER" id="PTHR11014:SF63">
    <property type="entry name" value="METALLOPEPTIDASE, PUTATIVE (AFU_ORTHOLOGUE AFUA_6G09600)-RELATED"/>
    <property type="match status" value="1"/>
</dbReference>
<name>A0A3G2HIS6_9PSED</name>
<evidence type="ECO:0000256" key="1">
    <source>
        <dbReference type="ARBA" id="ARBA00022801"/>
    </source>
</evidence>
<evidence type="ECO:0000313" key="7">
    <source>
        <dbReference type="Proteomes" id="UP000440965"/>
    </source>
</evidence>
<dbReference type="GO" id="GO:0019877">
    <property type="term" value="P:diaminopimelate biosynthetic process"/>
    <property type="evidence" value="ECO:0007669"/>
    <property type="project" value="UniProtKB-ARBA"/>
</dbReference>
<feature type="domain" description="Peptidase M20 dimerisation" evidence="3">
    <location>
        <begin position="186"/>
        <end position="278"/>
    </location>
</feature>
<dbReference type="InterPro" id="IPR011650">
    <property type="entry name" value="Peptidase_M20_dimer"/>
</dbReference>
<dbReference type="RefSeq" id="WP_023048457.1">
    <property type="nucleotide sequence ID" value="NZ_CP022562.1"/>
</dbReference>
<feature type="binding site" evidence="2">
    <location>
        <position position="364"/>
    </location>
    <ligand>
        <name>Mn(2+)</name>
        <dbReference type="ChEBI" id="CHEBI:29035"/>
        <label>2</label>
    </ligand>
</feature>
<proteinExistence type="predicted"/>
<dbReference type="SUPFAM" id="SSF53187">
    <property type="entry name" value="Zn-dependent exopeptidases"/>
    <property type="match status" value="1"/>
</dbReference>
<dbReference type="Gene3D" id="3.30.70.360">
    <property type="match status" value="1"/>
</dbReference>
<dbReference type="PANTHER" id="PTHR11014">
    <property type="entry name" value="PEPTIDASE M20 FAMILY MEMBER"/>
    <property type="match status" value="1"/>
</dbReference>
<comment type="cofactor">
    <cofactor evidence="2">
        <name>Mn(2+)</name>
        <dbReference type="ChEBI" id="CHEBI:29035"/>
    </cofactor>
    <text evidence="2">The Mn(2+) ion enhances activity.</text>
</comment>
<feature type="binding site" evidence="2">
    <location>
        <position position="137"/>
    </location>
    <ligand>
        <name>Mn(2+)</name>
        <dbReference type="ChEBI" id="CHEBI:29035"/>
        <label>2</label>
    </ligand>
</feature>
<dbReference type="Pfam" id="PF01546">
    <property type="entry name" value="Peptidase_M20"/>
    <property type="match status" value="1"/>
</dbReference>
<dbReference type="FunFam" id="3.30.70.360:FF:000001">
    <property type="entry name" value="N-acetyldiaminopimelate deacetylase"/>
    <property type="match status" value="1"/>
</dbReference>
<reference evidence="5" key="2">
    <citation type="submission" date="2016-02" db="EMBL/GenBank/DDBJ databases">
        <authorList>
            <person name="Kaur G."/>
            <person name="Nair G.R."/>
            <person name="Mayilraj S."/>
        </authorList>
    </citation>
    <scope>NUCLEOTIDE SEQUENCE</scope>
    <source>
        <strain evidence="5">CD10_2</strain>
    </source>
</reference>
<dbReference type="NCBIfam" id="TIGR01891">
    <property type="entry name" value="amidohydrolases"/>
    <property type="match status" value="1"/>
</dbReference>
<dbReference type="SUPFAM" id="SSF55031">
    <property type="entry name" value="Bacterial exopeptidase dimerisation domain"/>
    <property type="match status" value="1"/>
</dbReference>
<keyword evidence="2" id="KW-0479">Metal-binding</keyword>
<sequence length="391" mass="42184">MNHVLADIKEFQQELIAIRRDIHKHPETAFEEHRTSQLIADRLTQWGLEIHRGLAKTGVVGTLVGRSPGITIGLRADLDALNIEEHSLRDHKSIHEGKMHACGHDGHTAMLLGAARYFSLNRDFPGIIHFIFQPAEEGQGGGRVMIEEGLFKLFPCDMVFGMHNMPGIAAGDFAICPGPIMAASDTWTVTFSGSGGHGSMPHLATDATLAGANFITGIQSIISRNVAPSDSAVLSVGYVHGGHYNSANVIPSSVVVRGTARSFLPETRDLLERRMTEISQACAAANGCEVEFEYLRRYPPVINAAVQTELAVSAAGLTVGEGRVNTELKPLTAGEDFSFMLHEVPGAYILIGNGRDDGYAANIHTPEFDFNDSILATGSAYWVNLVKVANC</sequence>
<dbReference type="GO" id="GO:0050118">
    <property type="term" value="F:N-acetyldiaminopimelate deacetylase activity"/>
    <property type="evidence" value="ECO:0007669"/>
    <property type="project" value="UniProtKB-ARBA"/>
</dbReference>
<feature type="binding site" evidence="2">
    <location>
        <position position="102"/>
    </location>
    <ligand>
        <name>Mn(2+)</name>
        <dbReference type="ChEBI" id="CHEBI:29035"/>
        <label>2</label>
    </ligand>
</feature>
<evidence type="ECO:0000313" key="6">
    <source>
        <dbReference type="Proteomes" id="UP000077242"/>
    </source>
</evidence>
<evidence type="ECO:0000256" key="2">
    <source>
        <dbReference type="PIRSR" id="PIRSR005962-1"/>
    </source>
</evidence>
<evidence type="ECO:0000313" key="4">
    <source>
        <dbReference type="EMBL" id="MVF51292.1"/>
    </source>
</evidence>
<dbReference type="InterPro" id="IPR036264">
    <property type="entry name" value="Bact_exopeptidase_dim_dom"/>
</dbReference>
<dbReference type="Gene3D" id="3.40.630.10">
    <property type="entry name" value="Zn peptidases"/>
    <property type="match status" value="1"/>
</dbReference>
<organism evidence="4 7">
    <name type="scientific">Pseudomonas monteilii</name>
    <dbReference type="NCBI Taxonomy" id="76759"/>
    <lineage>
        <taxon>Bacteria</taxon>
        <taxon>Pseudomonadati</taxon>
        <taxon>Pseudomonadota</taxon>
        <taxon>Gammaproteobacteria</taxon>
        <taxon>Pseudomonadales</taxon>
        <taxon>Pseudomonadaceae</taxon>
        <taxon>Pseudomonas</taxon>
    </lineage>
</organism>
<keyword evidence="2" id="KW-0464">Manganese</keyword>
<accession>A0A3G2HIS6</accession>
<dbReference type="Proteomes" id="UP000440965">
    <property type="component" value="Unassembled WGS sequence"/>
</dbReference>
<feature type="binding site" evidence="2">
    <location>
        <position position="104"/>
    </location>
    <ligand>
        <name>Mn(2+)</name>
        <dbReference type="ChEBI" id="CHEBI:29035"/>
        <label>2</label>
    </ligand>
</feature>
<evidence type="ECO:0000259" key="3">
    <source>
        <dbReference type="Pfam" id="PF07687"/>
    </source>
</evidence>
<dbReference type="AlphaFoldDB" id="A0A3G2HIS6"/>
<evidence type="ECO:0000313" key="5">
    <source>
        <dbReference type="EMBL" id="OAH47646.1"/>
    </source>
</evidence>
<dbReference type="CDD" id="cd05666">
    <property type="entry name" value="M20_Acy1-like"/>
    <property type="match status" value="1"/>
</dbReference>
<reference evidence="4 7" key="3">
    <citation type="submission" date="2019-10" db="EMBL/GenBank/DDBJ databases">
        <title>XDR Pseudomonas monteilii producing IMP-16 from LCR.</title>
        <authorList>
            <person name="Ballaben A."/>
            <person name="Doi Y."/>
        </authorList>
    </citation>
    <scope>NUCLEOTIDE SEQUENCE [LARGE SCALE GENOMIC DNA]</scope>
    <source>
        <strain evidence="4 7">597/14</strain>
    </source>
</reference>
<comment type="caution">
    <text evidence="4">The sequence shown here is derived from an EMBL/GenBank/DDBJ whole genome shotgun (WGS) entry which is preliminary data.</text>
</comment>
<dbReference type="InterPro" id="IPR002933">
    <property type="entry name" value="Peptidase_M20"/>
</dbReference>